<accession>A0ABZ1YAH3</accession>
<organism evidence="1">
    <name type="scientific">Streptomyces althioticus</name>
    <dbReference type="NCBI Taxonomy" id="83380"/>
    <lineage>
        <taxon>Bacteria</taxon>
        <taxon>Bacillati</taxon>
        <taxon>Actinomycetota</taxon>
        <taxon>Actinomycetes</taxon>
        <taxon>Kitasatosporales</taxon>
        <taxon>Streptomycetaceae</taxon>
        <taxon>Streptomyces</taxon>
        <taxon>Streptomyces althioticus group</taxon>
    </lineage>
</organism>
<dbReference type="RefSeq" id="WP_191881398.1">
    <property type="nucleotide sequence ID" value="NZ_CP109207.1"/>
</dbReference>
<dbReference type="EMBL" id="CP109207">
    <property type="protein sequence ID" value="WUU55731.1"/>
    <property type="molecule type" value="Genomic_DNA"/>
</dbReference>
<evidence type="ECO:0000313" key="1">
    <source>
        <dbReference type="EMBL" id="WUU55731.1"/>
    </source>
</evidence>
<gene>
    <name evidence="1" type="ORF">OIE82_22420</name>
</gene>
<reference evidence="1" key="1">
    <citation type="submission" date="2022-10" db="EMBL/GenBank/DDBJ databases">
        <title>The complete genomes of actinobacterial strains from the NBC collection.</title>
        <authorList>
            <person name="Joergensen T.S."/>
            <person name="Alvarez Arevalo M."/>
            <person name="Sterndorff E.B."/>
            <person name="Faurdal D."/>
            <person name="Vuksanovic O."/>
            <person name="Mourched A.-S."/>
            <person name="Charusanti P."/>
            <person name="Shaw S."/>
            <person name="Blin K."/>
            <person name="Weber T."/>
        </authorList>
    </citation>
    <scope>NUCLEOTIDE SEQUENCE [LARGE SCALE GENOMIC DNA]</scope>
    <source>
        <strain evidence="1">NBC 01686</strain>
    </source>
</reference>
<proteinExistence type="predicted"/>
<sequence length="360" mass="38776">MWGEKPEDKKPEGRRQWVLDPLVGVGPLRFGMNRDEVCAALGGVSRSGSQAARDGSFRESYDDVGLTALYAPGTLLAGVAVHAEAGPRVSLAAVQLMDRVPSEVSADLHRLARGRGVRVGVSRGGDPEIAAWGLYMGAVQAWETSAEGYPIRTDRVITQVLVAAPELADDPYATDPWTPWRDSREEPMNAGGWPVTADQDRARWVWTPLKGVGPLRFGMTVDEVISALAGEEPAARLGSFPHDAFGRYGQWVLAEDRFDGAGLTAHYRLRDGRPRLAAVTVHGRTGPQVVHDGLKLIGQKVTALDAALIERAERAAIRLVIGCSGDLGISGCNMYVRSARAGDGMVSEARFCDADWEDHG</sequence>
<name>A0ABZ1YAH3_9ACTN</name>
<protein>
    <submittedName>
        <fullName evidence="1">Uncharacterized protein</fullName>
    </submittedName>
</protein>